<dbReference type="SUPFAM" id="SSF50249">
    <property type="entry name" value="Nucleic acid-binding proteins"/>
    <property type="match status" value="1"/>
</dbReference>
<dbReference type="STRING" id="6336.A0A0V0S3C8"/>
<evidence type="ECO:0000256" key="7">
    <source>
        <dbReference type="ARBA" id="ARBA00073912"/>
    </source>
</evidence>
<reference evidence="10 11" key="1">
    <citation type="submission" date="2015-01" db="EMBL/GenBank/DDBJ databases">
        <title>Evolution of Trichinella species and genotypes.</title>
        <authorList>
            <person name="Korhonen P.K."/>
            <person name="Edoardo P."/>
            <person name="Giuseppe L.R."/>
            <person name="Gasser R.B."/>
        </authorList>
    </citation>
    <scope>NUCLEOTIDE SEQUENCE [LARGE SCALE GENOMIC DNA]</scope>
    <source>
        <strain evidence="10">ISS37</strain>
    </source>
</reference>
<keyword evidence="11" id="KW-1185">Reference proteome</keyword>
<dbReference type="Gene3D" id="2.40.50.140">
    <property type="entry name" value="Nucleic acid-binding proteins"/>
    <property type="match status" value="1"/>
</dbReference>
<evidence type="ECO:0000256" key="6">
    <source>
        <dbReference type="ARBA" id="ARBA00023242"/>
    </source>
</evidence>
<keyword evidence="4 10" id="KW-0240">DNA-directed RNA polymerase</keyword>
<dbReference type="GO" id="GO:0031369">
    <property type="term" value="F:translation initiation factor binding"/>
    <property type="evidence" value="ECO:0007669"/>
    <property type="project" value="TreeGrafter"/>
</dbReference>
<sequence>MFFLMNLEHDVLLHPRYFGPHLYNTVRQKLILEVEGQCMGKYGFIITVTGILSIGAGLVQSGCGFVRFPIKYQAVVYRPIKNEVVEGRVENVSKLGLFCLVGPLTVFISRHCIPHDLIFRPTAQPMSYCNEDESIEITVNMNLRLKILGTRVDANNIFAIGTLMDDYLGVSD</sequence>
<evidence type="ECO:0000313" key="11">
    <source>
        <dbReference type="Proteomes" id="UP000054630"/>
    </source>
</evidence>
<evidence type="ECO:0000256" key="3">
    <source>
        <dbReference type="ARBA" id="ARBA00015928"/>
    </source>
</evidence>
<dbReference type="GO" id="GO:0045948">
    <property type="term" value="P:positive regulation of translational initiation"/>
    <property type="evidence" value="ECO:0007669"/>
    <property type="project" value="TreeGrafter"/>
</dbReference>
<dbReference type="InterPro" id="IPR005576">
    <property type="entry name" value="Rpb7-like_N"/>
</dbReference>
<organism evidence="10 11">
    <name type="scientific">Trichinella nelsoni</name>
    <dbReference type="NCBI Taxonomy" id="6336"/>
    <lineage>
        <taxon>Eukaryota</taxon>
        <taxon>Metazoa</taxon>
        <taxon>Ecdysozoa</taxon>
        <taxon>Nematoda</taxon>
        <taxon>Enoplea</taxon>
        <taxon>Dorylaimia</taxon>
        <taxon>Trichinellida</taxon>
        <taxon>Trichinellidae</taxon>
        <taxon>Trichinella</taxon>
    </lineage>
</organism>
<dbReference type="InterPro" id="IPR036898">
    <property type="entry name" value="RNA_pol_Rpb7-like_N_sf"/>
</dbReference>
<dbReference type="OrthoDB" id="1162399at2759"/>
<dbReference type="FunFam" id="3.30.1490.120:FF:000001">
    <property type="entry name" value="DNA-directed RNA polymerase II subunit RPB7"/>
    <property type="match status" value="1"/>
</dbReference>
<dbReference type="CDD" id="cd04462">
    <property type="entry name" value="S1_RNAPII_Rpb7"/>
    <property type="match status" value="1"/>
</dbReference>
<evidence type="ECO:0000256" key="2">
    <source>
        <dbReference type="ARBA" id="ARBA00009307"/>
    </source>
</evidence>
<gene>
    <name evidence="10" type="primary">Polr2g</name>
    <name evidence="10" type="ORF">T07_788</name>
</gene>
<evidence type="ECO:0000313" key="10">
    <source>
        <dbReference type="EMBL" id="KRX21208.1"/>
    </source>
</evidence>
<dbReference type="GO" id="GO:0003727">
    <property type="term" value="F:single-stranded RNA binding"/>
    <property type="evidence" value="ECO:0007669"/>
    <property type="project" value="TreeGrafter"/>
</dbReference>
<evidence type="ECO:0000259" key="8">
    <source>
        <dbReference type="Pfam" id="PF00575"/>
    </source>
</evidence>
<evidence type="ECO:0000259" key="9">
    <source>
        <dbReference type="Pfam" id="PF03876"/>
    </source>
</evidence>
<dbReference type="AlphaFoldDB" id="A0A0V0S3C8"/>
<proteinExistence type="inferred from homology"/>
<protein>
    <recommendedName>
        <fullName evidence="3">DNA-directed RNA polymerase II subunit RPB7</fullName>
    </recommendedName>
    <alternativeName>
        <fullName evidence="7">DNA-directed RNA polymerase II subunit rpb7</fullName>
    </alternativeName>
</protein>
<dbReference type="PANTHER" id="PTHR12709:SF4">
    <property type="entry name" value="DNA-DIRECTED RNA POLYMERASE II SUBUNIT RPB7"/>
    <property type="match status" value="1"/>
</dbReference>
<evidence type="ECO:0000256" key="5">
    <source>
        <dbReference type="ARBA" id="ARBA00023163"/>
    </source>
</evidence>
<feature type="domain" description="S1 motif" evidence="8">
    <location>
        <begin position="79"/>
        <end position="157"/>
    </location>
</feature>
<evidence type="ECO:0000256" key="4">
    <source>
        <dbReference type="ARBA" id="ARBA00022478"/>
    </source>
</evidence>
<comment type="subcellular location">
    <subcellularLocation>
        <location evidence="1">Nucleus</location>
    </subcellularLocation>
</comment>
<comment type="caution">
    <text evidence="10">The sequence shown here is derived from an EMBL/GenBank/DDBJ whole genome shotgun (WGS) entry which is preliminary data.</text>
</comment>
<dbReference type="GO" id="GO:0005665">
    <property type="term" value="C:RNA polymerase II, core complex"/>
    <property type="evidence" value="ECO:0007669"/>
    <property type="project" value="TreeGrafter"/>
</dbReference>
<keyword evidence="5" id="KW-0804">Transcription</keyword>
<dbReference type="Pfam" id="PF03876">
    <property type="entry name" value="SHS2_Rpb7-N"/>
    <property type="match status" value="1"/>
</dbReference>
<dbReference type="FunFam" id="2.40.50.140:FF:000043">
    <property type="entry name" value="DNA-directed RNA polymerase II subunit RPB7"/>
    <property type="match status" value="1"/>
</dbReference>
<dbReference type="GO" id="GO:0003697">
    <property type="term" value="F:single-stranded DNA binding"/>
    <property type="evidence" value="ECO:0007669"/>
    <property type="project" value="TreeGrafter"/>
</dbReference>
<dbReference type="EMBL" id="JYDL01000041">
    <property type="protein sequence ID" value="KRX21208.1"/>
    <property type="molecule type" value="Genomic_DNA"/>
</dbReference>
<dbReference type="SUPFAM" id="SSF88798">
    <property type="entry name" value="N-terminal, heterodimerisation domain of RBP7 (RpoE)"/>
    <property type="match status" value="1"/>
</dbReference>
<dbReference type="GO" id="GO:0060213">
    <property type="term" value="P:positive regulation of nuclear-transcribed mRNA poly(A) tail shortening"/>
    <property type="evidence" value="ECO:0007669"/>
    <property type="project" value="TreeGrafter"/>
</dbReference>
<evidence type="ECO:0000256" key="1">
    <source>
        <dbReference type="ARBA" id="ARBA00004123"/>
    </source>
</evidence>
<dbReference type="PANTHER" id="PTHR12709">
    <property type="entry name" value="DNA-DIRECTED RNA POLYMERASE II, III"/>
    <property type="match status" value="1"/>
</dbReference>
<dbReference type="GO" id="GO:0006367">
    <property type="term" value="P:transcription initiation at RNA polymerase II promoter"/>
    <property type="evidence" value="ECO:0007669"/>
    <property type="project" value="TreeGrafter"/>
</dbReference>
<dbReference type="InterPro" id="IPR012340">
    <property type="entry name" value="NA-bd_OB-fold"/>
</dbReference>
<keyword evidence="6" id="KW-0539">Nucleus</keyword>
<dbReference type="InterPro" id="IPR003029">
    <property type="entry name" value="S1_domain"/>
</dbReference>
<name>A0A0V0S3C8_9BILA</name>
<dbReference type="Pfam" id="PF00575">
    <property type="entry name" value="S1"/>
    <property type="match status" value="1"/>
</dbReference>
<dbReference type="Gene3D" id="3.30.1490.120">
    <property type="entry name" value="RNA polymerase Rpb7-like, N-terminal domain"/>
    <property type="match status" value="1"/>
</dbReference>
<accession>A0A0V0S3C8</accession>
<dbReference type="GO" id="GO:0000932">
    <property type="term" value="C:P-body"/>
    <property type="evidence" value="ECO:0007669"/>
    <property type="project" value="TreeGrafter"/>
</dbReference>
<comment type="similarity">
    <text evidence="2">Belongs to the eukaryotic RPB7/RPC8 RNA polymerase subunit family.</text>
</comment>
<dbReference type="InterPro" id="IPR045113">
    <property type="entry name" value="Rpb7-like"/>
</dbReference>
<dbReference type="Proteomes" id="UP000054630">
    <property type="component" value="Unassembled WGS sequence"/>
</dbReference>
<feature type="domain" description="RNA polymerase Rpb7-like N-terminal" evidence="9">
    <location>
        <begin position="8"/>
        <end position="64"/>
    </location>
</feature>
<dbReference type="CDD" id="cd04329">
    <property type="entry name" value="RNAP_II_Rpb7_N"/>
    <property type="match status" value="1"/>
</dbReference>